<dbReference type="InterPro" id="IPR027417">
    <property type="entry name" value="P-loop_NTPase"/>
</dbReference>
<evidence type="ECO:0000256" key="1">
    <source>
        <dbReference type="SAM" id="Phobius"/>
    </source>
</evidence>
<comment type="caution">
    <text evidence="3">The sequence shown here is derived from an EMBL/GenBank/DDBJ whole genome shotgun (WGS) entry which is preliminary data.</text>
</comment>
<organism evidence="3 4">
    <name type="scientific">Holothuria leucospilota</name>
    <name type="common">Black long sea cucumber</name>
    <name type="synonym">Mertensiothuria leucospilota</name>
    <dbReference type="NCBI Taxonomy" id="206669"/>
    <lineage>
        <taxon>Eukaryota</taxon>
        <taxon>Metazoa</taxon>
        <taxon>Echinodermata</taxon>
        <taxon>Eleutherozoa</taxon>
        <taxon>Echinozoa</taxon>
        <taxon>Holothuroidea</taxon>
        <taxon>Aspidochirotacea</taxon>
        <taxon>Aspidochirotida</taxon>
        <taxon>Holothuriidae</taxon>
        <taxon>Holothuria</taxon>
    </lineage>
</organism>
<name>A0A9Q1C893_HOLLE</name>
<dbReference type="SUPFAM" id="SSF52540">
    <property type="entry name" value="P-loop containing nucleoside triphosphate hydrolases"/>
    <property type="match status" value="1"/>
</dbReference>
<dbReference type="PANTHER" id="PTHR15723">
    <property type="entry name" value="CARBOHYDRATE SULFOTRANSFERASE 15"/>
    <property type="match status" value="1"/>
</dbReference>
<keyword evidence="1" id="KW-1133">Transmembrane helix</keyword>
<dbReference type="GO" id="GO:0019319">
    <property type="term" value="P:hexose biosynthetic process"/>
    <property type="evidence" value="ECO:0007669"/>
    <property type="project" value="TreeGrafter"/>
</dbReference>
<dbReference type="GO" id="GO:0050659">
    <property type="term" value="F:N-acetylgalactosamine 4-sulfate 6-O-sulfotransferase activity"/>
    <property type="evidence" value="ECO:0007669"/>
    <property type="project" value="TreeGrafter"/>
</dbReference>
<keyword evidence="4" id="KW-1185">Reference proteome</keyword>
<keyword evidence="1" id="KW-0472">Membrane</keyword>
<evidence type="ECO:0000313" key="4">
    <source>
        <dbReference type="Proteomes" id="UP001152320"/>
    </source>
</evidence>
<dbReference type="AlphaFoldDB" id="A0A9Q1C893"/>
<protein>
    <submittedName>
        <fullName evidence="3">Carbohydrate sulfotransferase 15</fullName>
    </submittedName>
</protein>
<sequence>MSFRITGNMKLLKIYLGWIIVFCLVFGVAIWLTNEGRYFNEKRHAVAYASSNFHLKDQANFKRVASEENNTEDTSLSRISNHDTITRVITKQSQRLPLFTKEYLETVAPEIFNRVPEHFLPEYRNPCWLENGTLWCLPYFYIIGFHKCGTTDLFDKLLFHPSVLKVGKEPHWWAIRRLGLKKHFSLHADIIKEVQALPGAQDVSSFAWYLNWFKYQTVAHVQGSSLSIKDSNGTPKTFHSKVFGDGSVSTLTRVIFEPWDKVFPGGEDPDLLPYLMHAIQPQAKIIITLRDPVSRFKSMYYRKFAHGSSPTSLHQYAVLAVRCATKCLKESGVRHCAYFSHCQNLPQIYLGIYVAFIKHWATVYGLENMLILRMEDKLKHPVSEFRKVLNYLELENLSDAECERIMNTKVFNQNKAGHQEMLNETKALLREFYKPFNKQLATFLNDEMYLFGY</sequence>
<dbReference type="EMBL" id="JAIZAY010000005">
    <property type="protein sequence ID" value="KAJ8041118.1"/>
    <property type="molecule type" value="Genomic_DNA"/>
</dbReference>
<keyword evidence="1" id="KW-0812">Transmembrane</keyword>
<proteinExistence type="predicted"/>
<accession>A0A9Q1C893</accession>
<gene>
    <name evidence="3" type="ORF">HOLleu_11845</name>
</gene>
<feature type="domain" description="Sulfotransferase" evidence="2">
    <location>
        <begin position="279"/>
        <end position="421"/>
    </location>
</feature>
<dbReference type="Gene3D" id="3.40.50.300">
    <property type="entry name" value="P-loop containing nucleotide triphosphate hydrolases"/>
    <property type="match status" value="1"/>
</dbReference>
<dbReference type="Pfam" id="PF00685">
    <property type="entry name" value="Sulfotransfer_1"/>
    <property type="match status" value="1"/>
</dbReference>
<dbReference type="InterPro" id="IPR052654">
    <property type="entry name" value="CS_Sulfotransferase"/>
</dbReference>
<dbReference type="InterPro" id="IPR000863">
    <property type="entry name" value="Sulfotransferase_dom"/>
</dbReference>
<evidence type="ECO:0000313" key="3">
    <source>
        <dbReference type="EMBL" id="KAJ8041118.1"/>
    </source>
</evidence>
<dbReference type="OrthoDB" id="8068875at2759"/>
<dbReference type="PANTHER" id="PTHR15723:SF0">
    <property type="entry name" value="CARBOHYDRATE SULFOTRANSFERASE 15"/>
    <property type="match status" value="1"/>
</dbReference>
<evidence type="ECO:0000259" key="2">
    <source>
        <dbReference type="Pfam" id="PF00685"/>
    </source>
</evidence>
<feature type="transmembrane region" description="Helical" evidence="1">
    <location>
        <begin position="12"/>
        <end position="32"/>
    </location>
</feature>
<reference evidence="3" key="1">
    <citation type="submission" date="2021-10" db="EMBL/GenBank/DDBJ databases">
        <title>Tropical sea cucumber genome reveals ecological adaptation and Cuvierian tubules defense mechanism.</title>
        <authorList>
            <person name="Chen T."/>
        </authorList>
    </citation>
    <scope>NUCLEOTIDE SEQUENCE</scope>
    <source>
        <strain evidence="3">Nanhai2018</strain>
        <tissue evidence="3">Muscle</tissue>
    </source>
</reference>
<dbReference type="Proteomes" id="UP001152320">
    <property type="component" value="Chromosome 5"/>
</dbReference>